<dbReference type="AlphaFoldDB" id="A0A444JMM5"/>
<keyword evidence="6" id="KW-1185">Reference proteome</keyword>
<keyword evidence="2" id="KW-0680">Restriction system</keyword>
<dbReference type="Gene3D" id="1.10.287.1120">
    <property type="entry name" value="Bipartite methylase S protein"/>
    <property type="match status" value="1"/>
</dbReference>
<name>A0A444JMM5_9GAMM</name>
<reference evidence="5 6" key="1">
    <citation type="submission" date="2018-11" db="EMBL/GenBank/DDBJ databases">
        <title>Photobacterium sp. BEI247 sp. nov., a marine bacterium isolated from Yongle Blue Hole in the South China Sea.</title>
        <authorList>
            <person name="Wang X."/>
        </authorList>
    </citation>
    <scope>NUCLEOTIDE SEQUENCE [LARGE SCALE GENOMIC DNA]</scope>
    <source>
        <strain evidence="6">BEI247</strain>
    </source>
</reference>
<dbReference type="Proteomes" id="UP000287563">
    <property type="component" value="Unassembled WGS sequence"/>
</dbReference>
<evidence type="ECO:0000256" key="2">
    <source>
        <dbReference type="ARBA" id="ARBA00022747"/>
    </source>
</evidence>
<gene>
    <name evidence="5" type="ORF">EDI28_17080</name>
</gene>
<dbReference type="GO" id="GO:0009307">
    <property type="term" value="P:DNA restriction-modification system"/>
    <property type="evidence" value="ECO:0007669"/>
    <property type="project" value="UniProtKB-KW"/>
</dbReference>
<dbReference type="Gene3D" id="3.90.220.20">
    <property type="entry name" value="DNA methylase specificity domains"/>
    <property type="match status" value="2"/>
</dbReference>
<accession>A0A444JMM5</accession>
<keyword evidence="5" id="KW-0540">Nuclease</keyword>
<dbReference type="CDD" id="cd17282">
    <property type="entry name" value="RMtype1_S_Eco16444ORF1681_TRD1-CR1_like"/>
    <property type="match status" value="1"/>
</dbReference>
<dbReference type="InterPro" id="IPR052021">
    <property type="entry name" value="Type-I_RS_S_subunit"/>
</dbReference>
<comment type="caution">
    <text evidence="5">The sequence shown here is derived from an EMBL/GenBank/DDBJ whole genome shotgun (WGS) entry which is preliminary data.</text>
</comment>
<keyword evidence="3" id="KW-0238">DNA-binding</keyword>
<dbReference type="SUPFAM" id="SSF116734">
    <property type="entry name" value="DNA methylase specificity domain"/>
    <property type="match status" value="2"/>
</dbReference>
<feature type="domain" description="Type I restriction modification DNA specificity" evidence="4">
    <location>
        <begin position="18"/>
        <end position="188"/>
    </location>
</feature>
<dbReference type="PANTHER" id="PTHR30408:SF12">
    <property type="entry name" value="TYPE I RESTRICTION ENZYME MJAVIII SPECIFICITY SUBUNIT"/>
    <property type="match status" value="1"/>
</dbReference>
<dbReference type="Pfam" id="PF01420">
    <property type="entry name" value="Methylase_S"/>
    <property type="match status" value="2"/>
</dbReference>
<dbReference type="OrthoDB" id="398435at2"/>
<dbReference type="EMBL" id="RJLM01000007">
    <property type="protein sequence ID" value="RWX54343.1"/>
    <property type="molecule type" value="Genomic_DNA"/>
</dbReference>
<evidence type="ECO:0000256" key="1">
    <source>
        <dbReference type="ARBA" id="ARBA00010923"/>
    </source>
</evidence>
<proteinExistence type="inferred from homology"/>
<dbReference type="GO" id="GO:0004519">
    <property type="term" value="F:endonuclease activity"/>
    <property type="evidence" value="ECO:0007669"/>
    <property type="project" value="UniProtKB-KW"/>
</dbReference>
<dbReference type="InterPro" id="IPR000055">
    <property type="entry name" value="Restrct_endonuc_typeI_TRD"/>
</dbReference>
<comment type="similarity">
    <text evidence="1">Belongs to the type-I restriction system S methylase family.</text>
</comment>
<protein>
    <submittedName>
        <fullName evidence="5">Restriction endonuclease subunit S</fullName>
    </submittedName>
</protein>
<dbReference type="GO" id="GO:0003677">
    <property type="term" value="F:DNA binding"/>
    <property type="evidence" value="ECO:0007669"/>
    <property type="project" value="UniProtKB-KW"/>
</dbReference>
<sequence length="407" mass="46541">MPKQVVQPSIRFSEFEGKDWIEYPLSKVAKIERGRFSPRPRNDPQFYGGDIPFAQTNDVSSSRGYISTYSQTLNEKGLKVSKLFPEGTILMTIAANIGYCGLLKRAMACPDSLVGISCKKGTHNRFLSIYLNREQPRIDYLAPQAAQKNINIEFLSPYKVKLPSDEGEQQKIADFLTSVDTKINQLTEKHRLLKEYKKGVMQQVFSQQIRFKDEDGNAFSDWEIKALNEISLPVKRKASSVIENVMTISAGKGFLHQKDRFSQVIAGTSLDKYTHLMKGEFSYNRGNSKSFKYGCVYLLLDDEALVPFVYRSFKLAHGVSDFYAQLFEHKYLDRQLRRLISSSARMDGLLNIGEKDFYQVTLPVPSEPEQQKIAQFLQSIDRKIEGVAKQIEQTKQFKKGLLQQMFV</sequence>
<evidence type="ECO:0000259" key="4">
    <source>
        <dbReference type="Pfam" id="PF01420"/>
    </source>
</evidence>
<dbReference type="RefSeq" id="WP_128785070.1">
    <property type="nucleotide sequence ID" value="NZ_RJLM01000007.1"/>
</dbReference>
<evidence type="ECO:0000313" key="5">
    <source>
        <dbReference type="EMBL" id="RWX54343.1"/>
    </source>
</evidence>
<feature type="domain" description="Type I restriction modification DNA specificity" evidence="4">
    <location>
        <begin position="329"/>
        <end position="392"/>
    </location>
</feature>
<evidence type="ECO:0000256" key="3">
    <source>
        <dbReference type="ARBA" id="ARBA00023125"/>
    </source>
</evidence>
<keyword evidence="5" id="KW-0378">Hydrolase</keyword>
<organism evidence="5 6">
    <name type="scientific">Photobacterium chitinilyticum</name>
    <dbReference type="NCBI Taxonomy" id="2485123"/>
    <lineage>
        <taxon>Bacteria</taxon>
        <taxon>Pseudomonadati</taxon>
        <taxon>Pseudomonadota</taxon>
        <taxon>Gammaproteobacteria</taxon>
        <taxon>Vibrionales</taxon>
        <taxon>Vibrionaceae</taxon>
        <taxon>Photobacterium</taxon>
    </lineage>
</organism>
<dbReference type="InterPro" id="IPR044946">
    <property type="entry name" value="Restrct_endonuc_typeI_TRD_sf"/>
</dbReference>
<dbReference type="PANTHER" id="PTHR30408">
    <property type="entry name" value="TYPE-1 RESTRICTION ENZYME ECOKI SPECIFICITY PROTEIN"/>
    <property type="match status" value="1"/>
</dbReference>
<keyword evidence="5" id="KW-0255">Endonuclease</keyword>
<evidence type="ECO:0000313" key="6">
    <source>
        <dbReference type="Proteomes" id="UP000287563"/>
    </source>
</evidence>